<keyword evidence="1 2" id="KW-0812">Transmembrane</keyword>
<organism evidence="2 3">
    <name type="scientific">Paraclostridium tenue</name>
    <dbReference type="NCBI Taxonomy" id="1737"/>
    <lineage>
        <taxon>Bacteria</taxon>
        <taxon>Bacillati</taxon>
        <taxon>Bacillota</taxon>
        <taxon>Clostridia</taxon>
        <taxon>Peptostreptococcales</taxon>
        <taxon>Peptostreptococcaceae</taxon>
        <taxon>Paraclostridium</taxon>
    </lineage>
</organism>
<evidence type="ECO:0000256" key="1">
    <source>
        <dbReference type="SAM" id="Phobius"/>
    </source>
</evidence>
<evidence type="ECO:0000313" key="3">
    <source>
        <dbReference type="Proteomes" id="UP001400965"/>
    </source>
</evidence>
<sequence length="225" mass="25446">MKKLLISIVIFMTVVILTGCVDSDITLNVDKKGNVSVSTQILSNDYLMKNIKEQDLKSKFDNVEKIKESGKSGFKITENLGNITDLKIKDNKNLSEYADIIDIKKNEKFLYTMYDVNIKLKDYMQKNMGKEEMGVLNLFGSGFNLGLHLNVPIELTESNATSNSVKNGIYTYNWDFTLNNLNNIHVEGKVPNIKNILILSVAILILIIILAILIIRKIKNKADKK</sequence>
<dbReference type="PROSITE" id="PS51257">
    <property type="entry name" value="PROKAR_LIPOPROTEIN"/>
    <property type="match status" value="1"/>
</dbReference>
<dbReference type="Proteomes" id="UP001400965">
    <property type="component" value="Unassembled WGS sequence"/>
</dbReference>
<dbReference type="EMBL" id="BAAACP010000007">
    <property type="protein sequence ID" value="GAA0863769.1"/>
    <property type="molecule type" value="Genomic_DNA"/>
</dbReference>
<protein>
    <submittedName>
        <fullName evidence="2">Transmembrane domain-containing protein</fullName>
    </submittedName>
</protein>
<reference evidence="2 3" key="1">
    <citation type="journal article" date="2019" name="Int. J. Syst. Evol. Microbiol.">
        <title>The Global Catalogue of Microorganisms (GCM) 10K type strain sequencing project: providing services to taxonomists for standard genome sequencing and annotation.</title>
        <authorList>
            <consortium name="The Broad Institute Genomics Platform"/>
            <consortium name="The Broad Institute Genome Sequencing Center for Infectious Disease"/>
            <person name="Wu L."/>
            <person name="Ma J."/>
        </authorList>
    </citation>
    <scope>NUCLEOTIDE SEQUENCE [LARGE SCALE GENOMIC DNA]</scope>
    <source>
        <strain evidence="2 3">JCM 6486</strain>
    </source>
</reference>
<evidence type="ECO:0000313" key="2">
    <source>
        <dbReference type="EMBL" id="GAA0863769.1"/>
    </source>
</evidence>
<keyword evidence="3" id="KW-1185">Reference proteome</keyword>
<feature type="transmembrane region" description="Helical" evidence="1">
    <location>
        <begin position="196"/>
        <end position="215"/>
    </location>
</feature>
<comment type="caution">
    <text evidence="2">The sequence shown here is derived from an EMBL/GenBank/DDBJ whole genome shotgun (WGS) entry which is preliminary data.</text>
</comment>
<keyword evidence="1" id="KW-0472">Membrane</keyword>
<proteinExistence type="predicted"/>
<name>A0ABN1M3T7_9FIRM</name>
<gene>
    <name evidence="2" type="ORF">GCM10008917_14620</name>
</gene>
<accession>A0ABN1M3T7</accession>
<keyword evidence="1" id="KW-1133">Transmembrane helix</keyword>
<dbReference type="RefSeq" id="WP_346044405.1">
    <property type="nucleotide sequence ID" value="NZ_BAAACP010000007.1"/>
</dbReference>